<dbReference type="PANTHER" id="PTHR43434">
    <property type="entry name" value="PHOSPHOGLYCOLATE PHOSPHATASE"/>
    <property type="match status" value="1"/>
</dbReference>
<keyword evidence="4" id="KW-0119">Carbohydrate metabolism</keyword>
<keyword evidence="6" id="KW-1185">Reference proteome</keyword>
<comment type="caution">
    <text evidence="5">The sequence shown here is derived from an EMBL/GenBank/DDBJ whole genome shotgun (WGS) entry which is preliminary data.</text>
</comment>
<gene>
    <name evidence="5" type="primary">gph</name>
    <name evidence="5" type="ORF">PAUR_a1427</name>
</gene>
<dbReference type="SFLD" id="SFLDG01135">
    <property type="entry name" value="C1.5.6:_HAD__Beta-PGM__Phospha"/>
    <property type="match status" value="1"/>
</dbReference>
<dbReference type="NCBIfam" id="TIGR01509">
    <property type="entry name" value="HAD-SF-IA-v3"/>
    <property type="match status" value="1"/>
</dbReference>
<proteinExistence type="predicted"/>
<protein>
    <submittedName>
        <fullName evidence="5">Phosphoglycolate phosphatase</fullName>
    </submittedName>
</protein>
<evidence type="ECO:0000256" key="2">
    <source>
        <dbReference type="ARBA" id="ARBA00022801"/>
    </source>
</evidence>
<evidence type="ECO:0000256" key="1">
    <source>
        <dbReference type="ARBA" id="ARBA00022723"/>
    </source>
</evidence>
<dbReference type="InterPro" id="IPR006439">
    <property type="entry name" value="HAD-SF_hydro_IA"/>
</dbReference>
<dbReference type="InterPro" id="IPR023198">
    <property type="entry name" value="PGP-like_dom2"/>
</dbReference>
<reference evidence="5 6" key="1">
    <citation type="submission" date="2015-03" db="EMBL/GenBank/DDBJ databases">
        <title>Genome sequence of Pseudoalteromonas aurantia.</title>
        <authorList>
            <person name="Xie B.-B."/>
            <person name="Rong J.-C."/>
            <person name="Qin Q.-L."/>
            <person name="Zhang Y.-Z."/>
        </authorList>
    </citation>
    <scope>NUCLEOTIDE SEQUENCE [LARGE SCALE GENOMIC DNA]</scope>
    <source>
        <strain evidence="5 6">208</strain>
    </source>
</reference>
<dbReference type="NCBIfam" id="TIGR01549">
    <property type="entry name" value="HAD-SF-IA-v1"/>
    <property type="match status" value="1"/>
</dbReference>
<dbReference type="Gene3D" id="1.10.150.240">
    <property type="entry name" value="Putative phosphatase, domain 2"/>
    <property type="match status" value="1"/>
</dbReference>
<dbReference type="PANTHER" id="PTHR43434:SF23">
    <property type="entry name" value="PHOSPHOGLYCOLATE PHOSPHATASE"/>
    <property type="match status" value="1"/>
</dbReference>
<keyword evidence="1" id="KW-0479">Metal-binding</keyword>
<dbReference type="SFLD" id="SFLDS00003">
    <property type="entry name" value="Haloacid_Dehalogenase"/>
    <property type="match status" value="1"/>
</dbReference>
<dbReference type="InterPro" id="IPR041492">
    <property type="entry name" value="HAD_2"/>
</dbReference>
<dbReference type="SFLD" id="SFLDG01129">
    <property type="entry name" value="C1.5:_HAD__Beta-PGM__Phosphata"/>
    <property type="match status" value="1"/>
</dbReference>
<dbReference type="Proteomes" id="UP000615755">
    <property type="component" value="Unassembled WGS sequence"/>
</dbReference>
<dbReference type="Gene3D" id="3.40.50.1000">
    <property type="entry name" value="HAD superfamily/HAD-like"/>
    <property type="match status" value="1"/>
</dbReference>
<dbReference type="Pfam" id="PF13419">
    <property type="entry name" value="HAD_2"/>
    <property type="match status" value="1"/>
</dbReference>
<keyword evidence="2" id="KW-0378">Hydrolase</keyword>
<name>A0ABR9EAG1_9GAMM</name>
<evidence type="ECO:0000256" key="4">
    <source>
        <dbReference type="ARBA" id="ARBA00023277"/>
    </source>
</evidence>
<evidence type="ECO:0000256" key="3">
    <source>
        <dbReference type="ARBA" id="ARBA00022842"/>
    </source>
</evidence>
<dbReference type="PROSITE" id="PS01228">
    <property type="entry name" value="COF_1"/>
    <property type="match status" value="1"/>
</dbReference>
<sequence>MIDAVIFDLDGTLLNTCDDLGAALNHTLKLHGLPEVSKAAYSPAISNGVKALLEVGFGDKLTDYDVEQLRQHVLDYYANNIAIHSHCFEGISTLLQSLNDANIQIAIMTNKPTFLTLPLLKKIDELKNIRVVVCGDTLSEAKPSPKPLLHAAHQLNVDPERCYYVGDAERDIQAAKAAKMRPVAALWGYVPSETIARSWAADLNLTNPVGLLQHI</sequence>
<evidence type="ECO:0000313" key="5">
    <source>
        <dbReference type="EMBL" id="MBE0367945.1"/>
    </source>
</evidence>
<dbReference type="RefSeq" id="WP_192507306.1">
    <property type="nucleotide sequence ID" value="NZ_AQGV01000012.1"/>
</dbReference>
<dbReference type="InterPro" id="IPR050155">
    <property type="entry name" value="HAD-like_hydrolase_sf"/>
</dbReference>
<keyword evidence="3" id="KW-0460">Magnesium</keyword>
<evidence type="ECO:0000313" key="6">
    <source>
        <dbReference type="Proteomes" id="UP000615755"/>
    </source>
</evidence>
<dbReference type="EMBL" id="AQGV01000012">
    <property type="protein sequence ID" value="MBE0367945.1"/>
    <property type="molecule type" value="Genomic_DNA"/>
</dbReference>
<dbReference type="InterPro" id="IPR036412">
    <property type="entry name" value="HAD-like_sf"/>
</dbReference>
<accession>A0ABR9EAG1</accession>
<dbReference type="SUPFAM" id="SSF56784">
    <property type="entry name" value="HAD-like"/>
    <property type="match status" value="1"/>
</dbReference>
<dbReference type="InterPro" id="IPR023214">
    <property type="entry name" value="HAD_sf"/>
</dbReference>
<organism evidence="5 6">
    <name type="scientific">Pseudoalteromonas aurantia 208</name>
    <dbReference type="NCBI Taxonomy" id="1314867"/>
    <lineage>
        <taxon>Bacteria</taxon>
        <taxon>Pseudomonadati</taxon>
        <taxon>Pseudomonadota</taxon>
        <taxon>Gammaproteobacteria</taxon>
        <taxon>Alteromonadales</taxon>
        <taxon>Pseudoalteromonadaceae</taxon>
        <taxon>Pseudoalteromonas</taxon>
    </lineage>
</organism>